<dbReference type="AlphaFoldDB" id="A0A024G557"/>
<evidence type="ECO:0000256" key="9">
    <source>
        <dbReference type="ARBA" id="ARBA00034074"/>
    </source>
</evidence>
<proteinExistence type="inferred from homology"/>
<dbReference type="InterPro" id="IPR006626">
    <property type="entry name" value="PbH1"/>
</dbReference>
<evidence type="ECO:0000256" key="10">
    <source>
        <dbReference type="RuleBase" id="RU361169"/>
    </source>
</evidence>
<dbReference type="EC" id="3.2.1.15" evidence="2"/>
<evidence type="ECO:0000256" key="1">
    <source>
        <dbReference type="ARBA" id="ARBA00008834"/>
    </source>
</evidence>
<keyword evidence="13" id="KW-1185">Reference proteome</keyword>
<comment type="catalytic activity">
    <reaction evidence="9">
        <text>(1,4-alpha-D-galacturonosyl)n+m + H2O = (1,4-alpha-D-galacturonosyl)n + (1,4-alpha-D-galacturonosyl)m.</text>
        <dbReference type="EC" id="3.2.1.15"/>
    </reaction>
</comment>
<dbReference type="InterPro" id="IPR012334">
    <property type="entry name" value="Pectin_lyas_fold"/>
</dbReference>
<dbReference type="EMBL" id="CAIX01000026">
    <property type="protein sequence ID" value="CCI41871.1"/>
    <property type="molecule type" value="Genomic_DNA"/>
</dbReference>
<keyword evidence="6" id="KW-1015">Disulfide bond</keyword>
<dbReference type="GO" id="GO:0005576">
    <property type="term" value="C:extracellular region"/>
    <property type="evidence" value="ECO:0007669"/>
    <property type="project" value="TreeGrafter"/>
</dbReference>
<dbReference type="STRING" id="65357.A0A024G557"/>
<keyword evidence="4" id="KW-0677">Repeat</keyword>
<dbReference type="SUPFAM" id="SSF51126">
    <property type="entry name" value="Pectin lyase-like"/>
    <property type="match status" value="1"/>
</dbReference>
<dbReference type="GO" id="GO:0045490">
    <property type="term" value="P:pectin catabolic process"/>
    <property type="evidence" value="ECO:0007669"/>
    <property type="project" value="TreeGrafter"/>
</dbReference>
<dbReference type="Pfam" id="PF00295">
    <property type="entry name" value="Glyco_hydro_28"/>
    <property type="match status" value="1"/>
</dbReference>
<dbReference type="SMART" id="SM00710">
    <property type="entry name" value="PbH1"/>
    <property type="match status" value="6"/>
</dbReference>
<name>A0A024G557_9STRA</name>
<evidence type="ECO:0000313" key="13">
    <source>
        <dbReference type="Proteomes" id="UP000053237"/>
    </source>
</evidence>
<dbReference type="GO" id="GO:0004650">
    <property type="term" value="F:polygalacturonase activity"/>
    <property type="evidence" value="ECO:0007669"/>
    <property type="project" value="UniProtKB-EC"/>
</dbReference>
<organism evidence="12 13">
    <name type="scientific">Albugo candida</name>
    <dbReference type="NCBI Taxonomy" id="65357"/>
    <lineage>
        <taxon>Eukaryota</taxon>
        <taxon>Sar</taxon>
        <taxon>Stramenopiles</taxon>
        <taxon>Oomycota</taxon>
        <taxon>Peronosporomycetes</taxon>
        <taxon>Albuginales</taxon>
        <taxon>Albuginaceae</taxon>
        <taxon>Albugo</taxon>
    </lineage>
</organism>
<gene>
    <name evidence="12" type="ORF">BN9_026550</name>
</gene>
<dbReference type="Gene3D" id="2.160.20.10">
    <property type="entry name" value="Single-stranded right-handed beta-helix, Pectin lyase-like"/>
    <property type="match status" value="1"/>
</dbReference>
<keyword evidence="3 11" id="KW-0732">Signal</keyword>
<evidence type="ECO:0000256" key="3">
    <source>
        <dbReference type="ARBA" id="ARBA00022729"/>
    </source>
</evidence>
<reference evidence="12 13" key="1">
    <citation type="submission" date="2012-05" db="EMBL/GenBank/DDBJ databases">
        <title>Recombination and specialization in a pathogen metapopulation.</title>
        <authorList>
            <person name="Gardiner A."/>
            <person name="Kemen E."/>
            <person name="Schultz-Larsen T."/>
            <person name="MacLean D."/>
            <person name="Van Oosterhout C."/>
            <person name="Jones J.D.G."/>
        </authorList>
    </citation>
    <scope>NUCLEOTIDE SEQUENCE [LARGE SCALE GENOMIC DNA]</scope>
    <source>
        <strain evidence="12 13">Ac Nc2</strain>
    </source>
</reference>
<evidence type="ECO:0000256" key="7">
    <source>
        <dbReference type="ARBA" id="ARBA00023295"/>
    </source>
</evidence>
<sequence length="375" mass="40856">MLSKHQAFYIFVLLKCALARSPVRCTIPVDQDVDKILGVIVQKKCTIVTFGDLTVPAGKKLDLRVLPQGIELVFTGTIVFKCNPQNRHALEYFVYIEGKNLHITGATGNKFDGSGACYWDKNNNDGKLNPKFFLFHLVDSHVEGLSVLNAPAHVFMISNSQNTIFNNINIDNQAGDGLAKNTDGFHVTQSTGIIIRDCYVHNQDDCFTATSGSNITFTKSQCLGGNGASIGSIGQKRSNDVSDVTISYITITDSLNGFRIKTIQGASGSVINIKVTDIVINNIKDFGILIRQDYLDAKGNVPQRAATNGVKIRGLKISNFKGTVREKAQRVLVYCGDGSCSDWQWSNIQITGGTAEGLAKCQNIPKDPKNGVKCQ</sequence>
<dbReference type="InterPro" id="IPR050434">
    <property type="entry name" value="Glycosyl_hydrlase_28"/>
</dbReference>
<evidence type="ECO:0000256" key="11">
    <source>
        <dbReference type="SAM" id="SignalP"/>
    </source>
</evidence>
<evidence type="ECO:0000256" key="4">
    <source>
        <dbReference type="ARBA" id="ARBA00022737"/>
    </source>
</evidence>
<evidence type="ECO:0000313" key="12">
    <source>
        <dbReference type="EMBL" id="CCI41871.1"/>
    </source>
</evidence>
<evidence type="ECO:0000256" key="2">
    <source>
        <dbReference type="ARBA" id="ARBA00012736"/>
    </source>
</evidence>
<comment type="similarity">
    <text evidence="1 10">Belongs to the glycosyl hydrolase 28 family.</text>
</comment>
<keyword evidence="5 10" id="KW-0378">Hydrolase</keyword>
<dbReference type="OrthoDB" id="109813at2759"/>
<dbReference type="InParanoid" id="A0A024G557"/>
<dbReference type="GO" id="GO:0071555">
    <property type="term" value="P:cell wall organization"/>
    <property type="evidence" value="ECO:0007669"/>
    <property type="project" value="UniProtKB-KW"/>
</dbReference>
<comment type="caution">
    <text evidence="12">The sequence shown here is derived from an EMBL/GenBank/DDBJ whole genome shotgun (WGS) entry which is preliminary data.</text>
</comment>
<evidence type="ECO:0000256" key="6">
    <source>
        <dbReference type="ARBA" id="ARBA00023157"/>
    </source>
</evidence>
<feature type="signal peptide" evidence="11">
    <location>
        <begin position="1"/>
        <end position="19"/>
    </location>
</feature>
<keyword evidence="8" id="KW-0961">Cell wall biogenesis/degradation</keyword>
<protein>
    <recommendedName>
        <fullName evidence="2">endo-polygalacturonase</fullName>
        <ecNumber evidence="2">3.2.1.15</ecNumber>
    </recommendedName>
</protein>
<evidence type="ECO:0000256" key="8">
    <source>
        <dbReference type="ARBA" id="ARBA00023316"/>
    </source>
</evidence>
<dbReference type="InterPro" id="IPR011050">
    <property type="entry name" value="Pectin_lyase_fold/virulence"/>
</dbReference>
<keyword evidence="7 10" id="KW-0326">Glycosidase</keyword>
<dbReference type="PANTHER" id="PTHR31884:SF1">
    <property type="entry name" value="POLYGALACTURONASE"/>
    <property type="match status" value="1"/>
</dbReference>
<dbReference type="Proteomes" id="UP000053237">
    <property type="component" value="Unassembled WGS sequence"/>
</dbReference>
<evidence type="ECO:0000256" key="5">
    <source>
        <dbReference type="ARBA" id="ARBA00022801"/>
    </source>
</evidence>
<accession>A0A024G557</accession>
<dbReference type="PANTHER" id="PTHR31884">
    <property type="entry name" value="POLYGALACTURONASE"/>
    <property type="match status" value="1"/>
</dbReference>
<dbReference type="InterPro" id="IPR000743">
    <property type="entry name" value="Glyco_hydro_28"/>
</dbReference>
<feature type="chain" id="PRO_5001529259" description="endo-polygalacturonase" evidence="11">
    <location>
        <begin position="20"/>
        <end position="375"/>
    </location>
</feature>